<accession>A0A9X6RN76</accession>
<evidence type="ECO:0000313" key="2">
    <source>
        <dbReference type="EMBL" id="OWA54108.1"/>
    </source>
</evidence>
<reference evidence="3" key="1">
    <citation type="submission" date="2017-01" db="EMBL/GenBank/DDBJ databases">
        <title>Comparative genomics of anhydrobiosis in the tardigrade Hypsibius dujardini.</title>
        <authorList>
            <person name="Yoshida Y."/>
            <person name="Koutsovoulos G."/>
            <person name="Laetsch D."/>
            <person name="Stevens L."/>
            <person name="Kumar S."/>
            <person name="Horikawa D."/>
            <person name="Ishino K."/>
            <person name="Komine S."/>
            <person name="Tomita M."/>
            <person name="Blaxter M."/>
            <person name="Arakawa K."/>
        </authorList>
    </citation>
    <scope>NUCLEOTIDE SEQUENCE [LARGE SCALE GENOMIC DNA]</scope>
    <source>
        <strain evidence="3">Z151</strain>
    </source>
</reference>
<protein>
    <recommendedName>
        <fullName evidence="4">ZP domain-containing protein</fullName>
    </recommendedName>
</protein>
<sequence length="156" mass="17033">MFIQMFLFLSVSMGYLERTESSACRTQYFPSVSDGVSFTISPDEVARHCVIEIVGPLGFGLWISSEMDTSSECLESLSFSDATNGEERGLFTHGCANTSMTLRLKGTQTSSVIIIIRGGYGSYFIISARATCDKLSTLSTGEEQIAHLPQFQGIMP</sequence>
<name>A0A9X6RN76_HYPEX</name>
<feature type="chain" id="PRO_5040995366" description="ZP domain-containing protein" evidence="1">
    <location>
        <begin position="22"/>
        <end position="156"/>
    </location>
</feature>
<evidence type="ECO:0000313" key="3">
    <source>
        <dbReference type="Proteomes" id="UP000192578"/>
    </source>
</evidence>
<comment type="caution">
    <text evidence="2">The sequence shown here is derived from an EMBL/GenBank/DDBJ whole genome shotgun (WGS) entry which is preliminary data.</text>
</comment>
<proteinExistence type="predicted"/>
<keyword evidence="3" id="KW-1185">Reference proteome</keyword>
<evidence type="ECO:0000256" key="1">
    <source>
        <dbReference type="SAM" id="SignalP"/>
    </source>
</evidence>
<dbReference type="Proteomes" id="UP000192578">
    <property type="component" value="Unassembled WGS sequence"/>
</dbReference>
<dbReference type="EMBL" id="MTYJ01000371">
    <property type="protein sequence ID" value="OWA54108.1"/>
    <property type="molecule type" value="Genomic_DNA"/>
</dbReference>
<organism evidence="2 3">
    <name type="scientific">Hypsibius exemplaris</name>
    <name type="common">Freshwater tardigrade</name>
    <dbReference type="NCBI Taxonomy" id="2072580"/>
    <lineage>
        <taxon>Eukaryota</taxon>
        <taxon>Metazoa</taxon>
        <taxon>Ecdysozoa</taxon>
        <taxon>Tardigrada</taxon>
        <taxon>Eutardigrada</taxon>
        <taxon>Parachela</taxon>
        <taxon>Hypsibioidea</taxon>
        <taxon>Hypsibiidae</taxon>
        <taxon>Hypsibius</taxon>
    </lineage>
</organism>
<gene>
    <name evidence="2" type="ORF">BV898_18525</name>
</gene>
<feature type="signal peptide" evidence="1">
    <location>
        <begin position="1"/>
        <end position="21"/>
    </location>
</feature>
<dbReference type="AlphaFoldDB" id="A0A9X6RN76"/>
<keyword evidence="1" id="KW-0732">Signal</keyword>
<evidence type="ECO:0008006" key="4">
    <source>
        <dbReference type="Google" id="ProtNLM"/>
    </source>
</evidence>